<dbReference type="EMBL" id="ADAS02000217">
    <property type="protein sequence ID" value="OAV88076.1"/>
    <property type="molecule type" value="Genomic_DNA"/>
</dbReference>
<dbReference type="PANTHER" id="PTHR33069">
    <property type="entry name" value="CHROMOSOME 7, WHOLE GENOME SHOTGUN SEQUENCE-RELATED"/>
    <property type="match status" value="1"/>
</dbReference>
<keyword evidence="3" id="KW-1185">Reference proteome</keyword>
<name>A0A180G603_PUCT1</name>
<dbReference type="AlphaFoldDB" id="A0A180G603"/>
<dbReference type="EnsemblFungi" id="PTTG_12743-t43_1">
    <property type="protein sequence ID" value="PTTG_12743-t43_1-p1"/>
    <property type="gene ID" value="PTTG_12743"/>
</dbReference>
<gene>
    <name evidence="1" type="ORF">PTTG_12743</name>
</gene>
<organism evidence="1">
    <name type="scientific">Puccinia triticina (isolate 1-1 / race 1 (BBBD))</name>
    <name type="common">Brown leaf rust fungus</name>
    <dbReference type="NCBI Taxonomy" id="630390"/>
    <lineage>
        <taxon>Eukaryota</taxon>
        <taxon>Fungi</taxon>
        <taxon>Dikarya</taxon>
        <taxon>Basidiomycota</taxon>
        <taxon>Pucciniomycotina</taxon>
        <taxon>Pucciniomycetes</taxon>
        <taxon>Pucciniales</taxon>
        <taxon>Pucciniaceae</taxon>
        <taxon>Puccinia</taxon>
    </lineage>
</organism>
<reference evidence="2 3" key="3">
    <citation type="journal article" date="2017" name="G3 (Bethesda)">
        <title>Comparative analysis highlights variable genome content of wheat rusts and divergence of the mating loci.</title>
        <authorList>
            <person name="Cuomo C.A."/>
            <person name="Bakkeren G."/>
            <person name="Khalil H.B."/>
            <person name="Panwar V."/>
            <person name="Joly D."/>
            <person name="Linning R."/>
            <person name="Sakthikumar S."/>
            <person name="Song X."/>
            <person name="Adiconis X."/>
            <person name="Fan L."/>
            <person name="Goldberg J.M."/>
            <person name="Levin J.Z."/>
            <person name="Young S."/>
            <person name="Zeng Q."/>
            <person name="Anikster Y."/>
            <person name="Bruce M."/>
            <person name="Wang M."/>
            <person name="Yin C."/>
            <person name="McCallum B."/>
            <person name="Szabo L.J."/>
            <person name="Hulbert S."/>
            <person name="Chen X."/>
            <person name="Fellers J.P."/>
        </authorList>
    </citation>
    <scope>NUCLEOTIDE SEQUENCE</scope>
    <source>
        <strain evidence="2">isolate 1-1 / race 1 (BBBD)</strain>
        <strain evidence="3">Isolate 1-1 / race 1 (BBBD)</strain>
    </source>
</reference>
<proteinExistence type="predicted"/>
<reference evidence="1" key="2">
    <citation type="submission" date="2016-05" db="EMBL/GenBank/DDBJ databases">
        <title>Comparative analysis highlights variable genome content of wheat rusts and divergence of the mating loci.</title>
        <authorList>
            <person name="Cuomo C.A."/>
            <person name="Bakkeren G."/>
            <person name="Szabo L."/>
            <person name="Khalil H."/>
            <person name="Joly D."/>
            <person name="Goldberg J."/>
            <person name="Young S."/>
            <person name="Zeng Q."/>
            <person name="Fellers J."/>
        </authorList>
    </citation>
    <scope>NUCLEOTIDE SEQUENCE [LARGE SCALE GENOMIC DNA]</scope>
    <source>
        <strain evidence="1">1-1 BBBD Race 1</strain>
    </source>
</reference>
<dbReference type="PANTHER" id="PTHR33069:SF3">
    <property type="entry name" value="DYNEIN HEAVY CHAIN TAIL DOMAIN-CONTAINING PROTEIN"/>
    <property type="match status" value="1"/>
</dbReference>
<reference evidence="2" key="4">
    <citation type="submission" date="2025-05" db="UniProtKB">
        <authorList>
            <consortium name="EnsemblFungi"/>
        </authorList>
    </citation>
    <scope>IDENTIFICATION</scope>
    <source>
        <strain evidence="2">isolate 1-1 / race 1 (BBBD)</strain>
    </source>
</reference>
<dbReference type="Proteomes" id="UP000005240">
    <property type="component" value="Unassembled WGS sequence"/>
</dbReference>
<dbReference type="VEuPathDB" id="FungiDB:PTTG_12743"/>
<evidence type="ECO:0000313" key="1">
    <source>
        <dbReference type="EMBL" id="OAV88076.1"/>
    </source>
</evidence>
<reference evidence="1" key="1">
    <citation type="submission" date="2009-11" db="EMBL/GenBank/DDBJ databases">
        <authorList>
            <consortium name="The Broad Institute Genome Sequencing Platform"/>
            <person name="Ward D."/>
            <person name="Feldgarden M."/>
            <person name="Earl A."/>
            <person name="Young S.K."/>
            <person name="Zeng Q."/>
            <person name="Koehrsen M."/>
            <person name="Alvarado L."/>
            <person name="Berlin A."/>
            <person name="Bochicchio J."/>
            <person name="Borenstein D."/>
            <person name="Chapman S.B."/>
            <person name="Chen Z."/>
            <person name="Engels R."/>
            <person name="Freedman E."/>
            <person name="Gellesch M."/>
            <person name="Goldberg J."/>
            <person name="Griggs A."/>
            <person name="Gujja S."/>
            <person name="Heilman E."/>
            <person name="Heiman D."/>
            <person name="Hepburn T."/>
            <person name="Howarth C."/>
            <person name="Jen D."/>
            <person name="Larson L."/>
            <person name="Lewis B."/>
            <person name="Mehta T."/>
            <person name="Park D."/>
            <person name="Pearson M."/>
            <person name="Roberts A."/>
            <person name="Saif S."/>
            <person name="Shea T."/>
            <person name="Shenoy N."/>
            <person name="Sisk P."/>
            <person name="Stolte C."/>
            <person name="Sykes S."/>
            <person name="Thomson T."/>
            <person name="Walk T."/>
            <person name="White J."/>
            <person name="Yandava C."/>
            <person name="Izard J."/>
            <person name="Baranova O.V."/>
            <person name="Blanton J.M."/>
            <person name="Tanner A.C."/>
            <person name="Dewhirst F.E."/>
            <person name="Haas B."/>
            <person name="Nusbaum C."/>
            <person name="Birren B."/>
        </authorList>
    </citation>
    <scope>NUCLEOTIDE SEQUENCE [LARGE SCALE GENOMIC DNA]</scope>
    <source>
        <strain evidence="1">1-1 BBBD Race 1</strain>
    </source>
</reference>
<sequence>MEPTELQLRAGFSWETVERVQKSREILNVVGVLEGLTDKYSFEPEHLTPRKKDPNLTIARMAGKVQTFEKLHSIFLPSIRDQLTSLVNSLDLIDPKKNPQVVTDPTLEILSNLDKTIESTVSAIVSLTLESHLPDEKHDYGLEKLKVFRCSHLHEKTQLVVEGFVYEQLFRDVITSFIQWCALATVMNEDQAMLKEGSDLRRRIEIAVAYPQRILDETINWCRKSDWAIVQEGWLEASESCDEALETFICRTRPTIQSTSEADSTNDNDQRNDNRGFIVEVAKSAIPLIKLARILIKKTSGKISKKRLLVLGTTLELNSETMTQLYQTPGSQSIFRLQDLANLIYIYHHTTRTTPVPLEKRTQIRQIVEKIPRAMESTLTVLHSCLIPFLAQIEDQDSPETHLKSFLPILRQSWDTASDHLMDVILSFEVEQMAI</sequence>
<dbReference type="OrthoDB" id="2496543at2759"/>
<accession>A0A180G603</accession>
<evidence type="ECO:0000313" key="2">
    <source>
        <dbReference type="EnsemblFungi" id="PTTG_12743-t43_1-p1"/>
    </source>
</evidence>
<evidence type="ECO:0000313" key="3">
    <source>
        <dbReference type="Proteomes" id="UP000005240"/>
    </source>
</evidence>
<protein>
    <submittedName>
        <fullName evidence="1 2">Uncharacterized protein</fullName>
    </submittedName>
</protein>